<evidence type="ECO:0000256" key="5">
    <source>
        <dbReference type="PIRSR" id="PIRSR000806-2"/>
    </source>
</evidence>
<accession>A0A934R814</accession>
<dbReference type="EMBL" id="JAENIK010000012">
    <property type="protein sequence ID" value="MBK1817155.1"/>
    <property type="molecule type" value="Genomic_DNA"/>
</dbReference>
<sequence>MGNFDAFEIKMTAAGMGDAAIRAFRRNYEALLRNETGLIPEETISPAQGLPSFEDISNAEADESLLSQAVVIKLNGGLGTGMGLQGPKSLLSVREGVNFLDLMARQILDLRKTSGTNVRLLLMNSFNTSEGTLAHLTHYQSQGLSEASEVELMQNQIPKIDAATFAPAEWPADPGLEWCPPGHGDLYPALVGSGWLDRLLAEGVKYAFVSNSDNLGAILDPAILTYFAKSGSPFLMEVTRRTAADRKGGHLAVRKSDGRLLLREVAQCPDEDVDAFQDIERHQYFNTNSLWLRLDLLKEQLAADSGVLPLPMIRNNKTVDPRDKKSTPVVQLEVAMGAAIECFEGAAALDVPRSRFAPVKTTSDLLALRSDAYEVLEDGQVRLAAEREGVPPNIILSDDYKLVDQLDPLGVPGLIGCRSLKITGPVHFEEGVVIEGDVEIHNTTPERLIVRSGTYKDQTIGL</sequence>
<reference evidence="6" key="1">
    <citation type="submission" date="2021-01" db="EMBL/GenBank/DDBJ databases">
        <title>Modified the classification status of verrucomicrobia.</title>
        <authorList>
            <person name="Feng X."/>
        </authorList>
    </citation>
    <scope>NUCLEOTIDE SEQUENCE</scope>
    <source>
        <strain evidence="6">JCM 18052</strain>
    </source>
</reference>
<dbReference type="CDD" id="cd00897">
    <property type="entry name" value="UGPase_euk"/>
    <property type="match status" value="1"/>
</dbReference>
<dbReference type="InterPro" id="IPR002618">
    <property type="entry name" value="UDPGP_fam"/>
</dbReference>
<dbReference type="PIRSF" id="PIRSF000806">
    <property type="entry name" value="UDPGP"/>
    <property type="match status" value="1"/>
</dbReference>
<dbReference type="Proteomes" id="UP000600139">
    <property type="component" value="Unassembled WGS sequence"/>
</dbReference>
<dbReference type="InterPro" id="IPR029044">
    <property type="entry name" value="Nucleotide-diphossugar_trans"/>
</dbReference>
<feature type="binding site" evidence="5">
    <location>
        <position position="182"/>
    </location>
    <ligand>
        <name>UTP</name>
        <dbReference type="ChEBI" id="CHEBI:46398"/>
    </ligand>
</feature>
<protein>
    <submittedName>
        <fullName evidence="6">UTP--glucose-1-phosphate uridylyltransferase</fullName>
    </submittedName>
</protein>
<feature type="binding site" evidence="5">
    <location>
        <position position="88"/>
    </location>
    <ligand>
        <name>UTP</name>
        <dbReference type="ChEBI" id="CHEBI:46398"/>
    </ligand>
</feature>
<evidence type="ECO:0000313" key="6">
    <source>
        <dbReference type="EMBL" id="MBK1817155.1"/>
    </source>
</evidence>
<dbReference type="Gene3D" id="2.160.10.10">
    <property type="entry name" value="Hexapeptide repeat proteins"/>
    <property type="match status" value="1"/>
</dbReference>
<name>A0A934R814_9BACT</name>
<dbReference type="GO" id="GO:0003983">
    <property type="term" value="F:UTP:glucose-1-phosphate uridylyltransferase activity"/>
    <property type="evidence" value="ECO:0007669"/>
    <property type="project" value="InterPro"/>
</dbReference>
<dbReference type="RefSeq" id="WP_200352108.1">
    <property type="nucleotide sequence ID" value="NZ_BAABHZ010000001.1"/>
</dbReference>
<dbReference type="GO" id="GO:0006011">
    <property type="term" value="P:UDP-alpha-D-glucose metabolic process"/>
    <property type="evidence" value="ECO:0007669"/>
    <property type="project" value="InterPro"/>
</dbReference>
<dbReference type="AlphaFoldDB" id="A0A934R814"/>
<proteinExistence type="inferred from homology"/>
<dbReference type="InterPro" id="IPR016267">
    <property type="entry name" value="UDPGP_trans"/>
</dbReference>
<organism evidence="6 7">
    <name type="scientific">Luteolibacter yonseiensis</name>
    <dbReference type="NCBI Taxonomy" id="1144680"/>
    <lineage>
        <taxon>Bacteria</taxon>
        <taxon>Pseudomonadati</taxon>
        <taxon>Verrucomicrobiota</taxon>
        <taxon>Verrucomicrobiia</taxon>
        <taxon>Verrucomicrobiales</taxon>
        <taxon>Verrucomicrobiaceae</taxon>
        <taxon>Luteolibacter</taxon>
    </lineage>
</organism>
<evidence type="ECO:0000313" key="7">
    <source>
        <dbReference type="Proteomes" id="UP000600139"/>
    </source>
</evidence>
<feature type="binding site" evidence="5">
    <location>
        <position position="154"/>
    </location>
    <ligand>
        <name>UTP</name>
        <dbReference type="ChEBI" id="CHEBI:46398"/>
    </ligand>
</feature>
<dbReference type="Pfam" id="PF01704">
    <property type="entry name" value="UDPGP"/>
    <property type="match status" value="1"/>
</dbReference>
<evidence type="ECO:0000256" key="3">
    <source>
        <dbReference type="ARBA" id="ARBA00022695"/>
    </source>
</evidence>
<keyword evidence="2" id="KW-0808">Transferase</keyword>
<feature type="binding site" evidence="5">
    <location>
        <position position="213"/>
    </location>
    <ligand>
        <name>UTP</name>
        <dbReference type="ChEBI" id="CHEBI:46398"/>
    </ligand>
</feature>
<feature type="binding site" evidence="4">
    <location>
        <position position="183"/>
    </location>
    <ligand>
        <name>substrate</name>
    </ligand>
</feature>
<dbReference type="Gene3D" id="3.90.550.10">
    <property type="entry name" value="Spore Coat Polysaccharide Biosynthesis Protein SpsA, Chain A"/>
    <property type="match status" value="1"/>
</dbReference>
<keyword evidence="3 6" id="KW-0548">Nucleotidyltransferase</keyword>
<evidence type="ECO:0000256" key="2">
    <source>
        <dbReference type="ARBA" id="ARBA00022679"/>
    </source>
</evidence>
<evidence type="ECO:0000256" key="1">
    <source>
        <dbReference type="ARBA" id="ARBA00010401"/>
    </source>
</evidence>
<gene>
    <name evidence="6" type="ORF">JIN84_16160</name>
</gene>
<dbReference type="SUPFAM" id="SSF53448">
    <property type="entry name" value="Nucleotide-diphospho-sugar transferases"/>
    <property type="match status" value="1"/>
</dbReference>
<comment type="similarity">
    <text evidence="1">Belongs to the UDPGP type 1 family.</text>
</comment>
<comment type="caution">
    <text evidence="6">The sequence shown here is derived from an EMBL/GenBank/DDBJ whole genome shotgun (WGS) entry which is preliminary data.</text>
</comment>
<evidence type="ECO:0000256" key="4">
    <source>
        <dbReference type="PIRSR" id="PIRSR000806-1"/>
    </source>
</evidence>
<feature type="binding site" evidence="5">
    <location>
        <position position="360"/>
    </location>
    <ligand>
        <name>UTP</name>
        <dbReference type="ChEBI" id="CHEBI:46398"/>
    </ligand>
</feature>
<dbReference type="PANTHER" id="PTHR43511">
    <property type="match status" value="1"/>
</dbReference>
<keyword evidence="7" id="KW-1185">Reference proteome</keyword>